<name>A0ABS2G9Q9_9FIRM</name>
<feature type="compositionally biased region" description="Acidic residues" evidence="4">
    <location>
        <begin position="122"/>
        <end position="131"/>
    </location>
</feature>
<proteinExistence type="inferred from homology"/>
<dbReference type="PIRSF" id="PIRSF002070">
    <property type="entry name" value="SSB"/>
    <property type="match status" value="1"/>
</dbReference>
<keyword evidence="2" id="KW-0227">DNA damage</keyword>
<dbReference type="PANTHER" id="PTHR10302:SF27">
    <property type="entry name" value="SINGLE-STRANDED DNA-BINDING PROTEIN"/>
    <property type="match status" value="1"/>
</dbReference>
<dbReference type="PROSITE" id="PS50935">
    <property type="entry name" value="SSB"/>
    <property type="match status" value="1"/>
</dbReference>
<dbReference type="CDD" id="cd04496">
    <property type="entry name" value="SSB_OBF"/>
    <property type="match status" value="1"/>
</dbReference>
<evidence type="ECO:0000256" key="2">
    <source>
        <dbReference type="HAMAP-Rule" id="MF_00984"/>
    </source>
</evidence>
<accession>A0ABS2G9Q9</accession>
<evidence type="ECO:0000256" key="4">
    <source>
        <dbReference type="SAM" id="MobiDB-lite"/>
    </source>
</evidence>
<keyword evidence="2" id="KW-0233">DNA recombination</keyword>
<keyword evidence="1 2" id="KW-0238">DNA-binding</keyword>
<evidence type="ECO:0000313" key="5">
    <source>
        <dbReference type="EMBL" id="MBM6877897.1"/>
    </source>
</evidence>
<dbReference type="Pfam" id="PF00436">
    <property type="entry name" value="SSB"/>
    <property type="match status" value="1"/>
</dbReference>
<keyword evidence="6" id="KW-1185">Reference proteome</keyword>
<gene>
    <name evidence="5" type="ORF">H9X83_06950</name>
</gene>
<dbReference type="EMBL" id="JACSNV010000008">
    <property type="protein sequence ID" value="MBM6877897.1"/>
    <property type="molecule type" value="Genomic_DNA"/>
</dbReference>
<keyword evidence="2" id="KW-0234">DNA repair</keyword>
<dbReference type="RefSeq" id="WP_205132730.1">
    <property type="nucleotide sequence ID" value="NZ_JACSNT010000002.1"/>
</dbReference>
<evidence type="ECO:0000256" key="1">
    <source>
        <dbReference type="ARBA" id="ARBA00023125"/>
    </source>
</evidence>
<comment type="caution">
    <text evidence="2">Lacks conserved residue(s) required for the propagation of feature annotation.</text>
</comment>
<feature type="short sequence motif" description="Important for interaction with partner proteins" evidence="2">
    <location>
        <begin position="126"/>
        <end position="131"/>
    </location>
</feature>
<dbReference type="Proteomes" id="UP000729290">
    <property type="component" value="Unassembled WGS sequence"/>
</dbReference>
<evidence type="ECO:0000256" key="3">
    <source>
        <dbReference type="PIRNR" id="PIRNR002070"/>
    </source>
</evidence>
<evidence type="ECO:0000313" key="6">
    <source>
        <dbReference type="Proteomes" id="UP000729290"/>
    </source>
</evidence>
<comment type="function">
    <text evidence="2">Plays an important role in DNA replication, recombination and repair. Binds to ssDNA and to an array of partner proteins to recruit them to their sites of action during DNA metabolism.</text>
</comment>
<dbReference type="GO" id="GO:0003677">
    <property type="term" value="F:DNA binding"/>
    <property type="evidence" value="ECO:0007669"/>
    <property type="project" value="UniProtKB-KW"/>
</dbReference>
<dbReference type="SUPFAM" id="SSF50249">
    <property type="entry name" value="Nucleic acid-binding proteins"/>
    <property type="match status" value="1"/>
</dbReference>
<organism evidence="5 6">
    <name type="scientific">Anaerotignum lactatifermentans</name>
    <dbReference type="NCBI Taxonomy" id="160404"/>
    <lineage>
        <taxon>Bacteria</taxon>
        <taxon>Bacillati</taxon>
        <taxon>Bacillota</taxon>
        <taxon>Clostridia</taxon>
        <taxon>Lachnospirales</taxon>
        <taxon>Anaerotignaceae</taxon>
        <taxon>Anaerotignum</taxon>
    </lineage>
</organism>
<dbReference type="PANTHER" id="PTHR10302">
    <property type="entry name" value="SINGLE-STRANDED DNA-BINDING PROTEIN"/>
    <property type="match status" value="1"/>
</dbReference>
<comment type="subunit">
    <text evidence="2">Homotetramer.</text>
</comment>
<protein>
    <recommendedName>
        <fullName evidence="2 3">Single-stranded DNA-binding protein</fullName>
        <shortName evidence="2">SSB</shortName>
    </recommendedName>
</protein>
<reference evidence="5 6" key="1">
    <citation type="journal article" date="2021" name="Sci. Rep.">
        <title>The distribution of antibiotic resistance genes in chicken gut microbiota commensals.</title>
        <authorList>
            <person name="Juricova H."/>
            <person name="Matiasovicova J."/>
            <person name="Kubasova T."/>
            <person name="Cejkova D."/>
            <person name="Rychlik I."/>
        </authorList>
    </citation>
    <scope>NUCLEOTIDE SEQUENCE [LARGE SCALE GENOMIC DNA]</scope>
    <source>
        <strain evidence="5 6">An431b</strain>
    </source>
</reference>
<dbReference type="InterPro" id="IPR011344">
    <property type="entry name" value="ssDNA-bd"/>
</dbReference>
<sequence>MNKVVLLGRLTKDPEVRYTEGEKPVAVARYTLAVNRKYKVNGQAEADFINCVAFGKTGEFAEKYLKKGQQIAITGRLQVNNWTDKDGNKRRNTDIVVEEHYFCGGKKESSSEGQDGFYPISEDIEEDDLPF</sequence>
<dbReference type="InterPro" id="IPR000424">
    <property type="entry name" value="Primosome_PriB/ssb"/>
</dbReference>
<keyword evidence="2" id="KW-0235">DNA replication</keyword>
<feature type="region of interest" description="Disordered" evidence="4">
    <location>
        <begin position="105"/>
        <end position="131"/>
    </location>
</feature>
<comment type="caution">
    <text evidence="5">The sequence shown here is derived from an EMBL/GenBank/DDBJ whole genome shotgun (WGS) entry which is preliminary data.</text>
</comment>
<dbReference type="HAMAP" id="MF_00984">
    <property type="entry name" value="SSB"/>
    <property type="match status" value="1"/>
</dbReference>
<dbReference type="Gene3D" id="2.40.50.140">
    <property type="entry name" value="Nucleic acid-binding proteins"/>
    <property type="match status" value="1"/>
</dbReference>
<dbReference type="NCBIfam" id="TIGR00621">
    <property type="entry name" value="ssb"/>
    <property type="match status" value="1"/>
</dbReference>
<dbReference type="InterPro" id="IPR012340">
    <property type="entry name" value="NA-bd_OB-fold"/>
</dbReference>